<keyword evidence="4 7" id="KW-0747">Spliceosome</keyword>
<evidence type="ECO:0000256" key="8">
    <source>
        <dbReference type="SAM" id="MobiDB-lite"/>
    </source>
</evidence>
<evidence type="ECO:0000256" key="5">
    <source>
        <dbReference type="ARBA" id="ARBA00023187"/>
    </source>
</evidence>
<dbReference type="STRING" id="2903.R1E1B9"/>
<reference evidence="10" key="1">
    <citation type="journal article" date="2013" name="Nature">
        <title>Pan genome of the phytoplankton Emiliania underpins its global distribution.</title>
        <authorList>
            <person name="Read B.A."/>
            <person name="Kegel J."/>
            <person name="Klute M.J."/>
            <person name="Kuo A."/>
            <person name="Lefebvre S.C."/>
            <person name="Maumus F."/>
            <person name="Mayer C."/>
            <person name="Miller J."/>
            <person name="Monier A."/>
            <person name="Salamov A."/>
            <person name="Young J."/>
            <person name="Aguilar M."/>
            <person name="Claverie J.M."/>
            <person name="Frickenhaus S."/>
            <person name="Gonzalez K."/>
            <person name="Herman E.K."/>
            <person name="Lin Y.C."/>
            <person name="Napier J."/>
            <person name="Ogata H."/>
            <person name="Sarno A.F."/>
            <person name="Shmutz J."/>
            <person name="Schroeder D."/>
            <person name="de Vargas C."/>
            <person name="Verret F."/>
            <person name="von Dassow P."/>
            <person name="Valentin K."/>
            <person name="Van de Peer Y."/>
            <person name="Wheeler G."/>
            <person name="Dacks J.B."/>
            <person name="Delwiche C.F."/>
            <person name="Dyhrman S.T."/>
            <person name="Glockner G."/>
            <person name="John U."/>
            <person name="Richards T."/>
            <person name="Worden A.Z."/>
            <person name="Zhang X."/>
            <person name="Grigoriev I.V."/>
            <person name="Allen A.E."/>
            <person name="Bidle K."/>
            <person name="Borodovsky M."/>
            <person name="Bowler C."/>
            <person name="Brownlee C."/>
            <person name="Cock J.M."/>
            <person name="Elias M."/>
            <person name="Gladyshev V.N."/>
            <person name="Groth M."/>
            <person name="Guda C."/>
            <person name="Hadaegh A."/>
            <person name="Iglesias-Rodriguez M.D."/>
            <person name="Jenkins J."/>
            <person name="Jones B.M."/>
            <person name="Lawson T."/>
            <person name="Leese F."/>
            <person name="Lindquist E."/>
            <person name="Lobanov A."/>
            <person name="Lomsadze A."/>
            <person name="Malik S.B."/>
            <person name="Marsh M.E."/>
            <person name="Mackinder L."/>
            <person name="Mock T."/>
            <person name="Mueller-Roeber B."/>
            <person name="Pagarete A."/>
            <person name="Parker M."/>
            <person name="Probert I."/>
            <person name="Quesneville H."/>
            <person name="Raines C."/>
            <person name="Rensing S.A."/>
            <person name="Riano-Pachon D.M."/>
            <person name="Richier S."/>
            <person name="Rokitta S."/>
            <person name="Shiraiwa Y."/>
            <person name="Soanes D.M."/>
            <person name="van der Giezen M."/>
            <person name="Wahlund T.M."/>
            <person name="Williams B."/>
            <person name="Wilson W."/>
            <person name="Wolfe G."/>
            <person name="Wurch L.L."/>
        </authorList>
    </citation>
    <scope>NUCLEOTIDE SEQUENCE</scope>
</reference>
<dbReference type="InterPro" id="IPR013260">
    <property type="entry name" value="mRNA_splic_SYF2"/>
</dbReference>
<keyword evidence="5 7" id="KW-0508">mRNA splicing</keyword>
<accession>A0A0D3IZZ1</accession>
<dbReference type="GO" id="GO:0071013">
    <property type="term" value="C:catalytic step 2 spliceosome"/>
    <property type="evidence" value="ECO:0007669"/>
    <property type="project" value="TreeGrafter"/>
</dbReference>
<dbReference type="OMA" id="DHECREY"/>
<dbReference type="KEGG" id="ehx:EMIHUDRAFT_66090"/>
<evidence type="ECO:0000256" key="4">
    <source>
        <dbReference type="ARBA" id="ARBA00022728"/>
    </source>
</evidence>
<dbReference type="HOGENOM" id="CLU_1736139_0_0_1"/>
<feature type="region of interest" description="Disordered" evidence="8">
    <location>
        <begin position="39"/>
        <end position="76"/>
    </location>
</feature>
<dbReference type="Proteomes" id="UP000013827">
    <property type="component" value="Unassembled WGS sequence"/>
</dbReference>
<reference evidence="9" key="2">
    <citation type="submission" date="2024-10" db="UniProtKB">
        <authorList>
            <consortium name="EnsemblProtists"/>
        </authorList>
    </citation>
    <scope>IDENTIFICATION</scope>
</reference>
<dbReference type="EnsemblProtists" id="EOD16826">
    <property type="protein sequence ID" value="EOD16826"/>
    <property type="gene ID" value="EMIHUDRAFT_66090"/>
</dbReference>
<keyword evidence="3 7" id="KW-0507">mRNA processing</keyword>
<comment type="similarity">
    <text evidence="2 7">Belongs to the SYF2 family.</text>
</comment>
<dbReference type="PANTHER" id="PTHR13264:SF5">
    <property type="entry name" value="PRE-MRNA-SPLICING FACTOR SYF2"/>
    <property type="match status" value="1"/>
</dbReference>
<dbReference type="Pfam" id="PF08231">
    <property type="entry name" value="SYF2"/>
    <property type="match status" value="1"/>
</dbReference>
<evidence type="ECO:0000256" key="7">
    <source>
        <dbReference type="RuleBase" id="RU367148"/>
    </source>
</evidence>
<comment type="subcellular location">
    <subcellularLocation>
        <location evidence="1 7">Nucleus</location>
    </subcellularLocation>
</comment>
<keyword evidence="6 7" id="KW-0539">Nucleus</keyword>
<feature type="compositionally biased region" description="Acidic residues" evidence="8">
    <location>
        <begin position="54"/>
        <end position="70"/>
    </location>
</feature>
<evidence type="ECO:0000256" key="1">
    <source>
        <dbReference type="ARBA" id="ARBA00004123"/>
    </source>
</evidence>
<protein>
    <recommendedName>
        <fullName evidence="7">Pre-mRNA-splicing factor SYF2</fullName>
    </recommendedName>
</protein>
<feature type="compositionally biased region" description="Basic and acidic residues" evidence="8">
    <location>
        <begin position="8"/>
        <end position="22"/>
    </location>
</feature>
<evidence type="ECO:0000313" key="10">
    <source>
        <dbReference type="Proteomes" id="UP000013827"/>
    </source>
</evidence>
<evidence type="ECO:0000256" key="2">
    <source>
        <dbReference type="ARBA" id="ARBA00010028"/>
    </source>
</evidence>
<name>A0A0D3IZZ1_EMIH1</name>
<keyword evidence="10" id="KW-1185">Reference proteome</keyword>
<dbReference type="AlphaFoldDB" id="A0A0D3IZZ1"/>
<feature type="region of interest" description="Disordered" evidence="8">
    <location>
        <begin position="1"/>
        <end position="22"/>
    </location>
</feature>
<evidence type="ECO:0000313" key="9">
    <source>
        <dbReference type="EnsemblProtists" id="EOD16826"/>
    </source>
</evidence>
<dbReference type="GO" id="GO:0000974">
    <property type="term" value="C:Prp19 complex"/>
    <property type="evidence" value="ECO:0007669"/>
    <property type="project" value="TreeGrafter"/>
</dbReference>
<comment type="function">
    <text evidence="7">Involved in pre-mRNA splicing.</text>
</comment>
<dbReference type="RefSeq" id="XP_005769255.1">
    <property type="nucleotide sequence ID" value="XM_005769198.1"/>
</dbReference>
<dbReference type="GeneID" id="17262986"/>
<sequence length="148" mass="16955">MTAADAAASHDKRDKKQRRVKEFGYDVYNNEAQYRHYKKTVRRAGDAGKISNGGDEDGGAPDDDPGDYDPLDYGRAPPVAKERVQALVDDMHEQAVRRANWSRRRTFDESKDVTYINKRNEVYNKKIERAFDPYTVEIKANLERGTAL</sequence>
<evidence type="ECO:0000256" key="6">
    <source>
        <dbReference type="ARBA" id="ARBA00023242"/>
    </source>
</evidence>
<dbReference type="PaxDb" id="2903-EOD16826"/>
<dbReference type="PANTHER" id="PTHR13264">
    <property type="entry name" value="GCIP-INTERACTING PROTEIN P29"/>
    <property type="match status" value="1"/>
</dbReference>
<evidence type="ECO:0000256" key="3">
    <source>
        <dbReference type="ARBA" id="ARBA00022664"/>
    </source>
</evidence>
<dbReference type="GO" id="GO:0071014">
    <property type="term" value="C:post-mRNA release spliceosomal complex"/>
    <property type="evidence" value="ECO:0007669"/>
    <property type="project" value="TreeGrafter"/>
</dbReference>
<dbReference type="eggNOG" id="KOG2609">
    <property type="taxonomic scope" value="Eukaryota"/>
</dbReference>
<dbReference type="GO" id="GO:0000398">
    <property type="term" value="P:mRNA splicing, via spliceosome"/>
    <property type="evidence" value="ECO:0007669"/>
    <property type="project" value="UniProtKB-UniRule"/>
</dbReference>
<proteinExistence type="inferred from homology"/>
<organism evidence="9 10">
    <name type="scientific">Emiliania huxleyi (strain CCMP1516)</name>
    <dbReference type="NCBI Taxonomy" id="280463"/>
    <lineage>
        <taxon>Eukaryota</taxon>
        <taxon>Haptista</taxon>
        <taxon>Haptophyta</taxon>
        <taxon>Prymnesiophyceae</taxon>
        <taxon>Isochrysidales</taxon>
        <taxon>Noelaerhabdaceae</taxon>
        <taxon>Emiliania</taxon>
    </lineage>
</organism>
<comment type="subunit">
    <text evidence="7">May be part of a spliceosome complex.</text>
</comment>